<feature type="compositionally biased region" description="Basic and acidic residues" evidence="1">
    <location>
        <begin position="47"/>
        <end position="77"/>
    </location>
</feature>
<comment type="caution">
    <text evidence="2">The sequence shown here is derived from an EMBL/GenBank/DDBJ whole genome shotgun (WGS) entry which is preliminary data.</text>
</comment>
<gene>
    <name evidence="2" type="ORF">C7440_2536</name>
</gene>
<evidence type="ECO:0000313" key="3">
    <source>
        <dbReference type="Proteomes" id="UP000246145"/>
    </source>
</evidence>
<feature type="region of interest" description="Disordered" evidence="1">
    <location>
        <begin position="1"/>
        <end position="95"/>
    </location>
</feature>
<evidence type="ECO:0000256" key="1">
    <source>
        <dbReference type="SAM" id="MobiDB-lite"/>
    </source>
</evidence>
<dbReference type="OrthoDB" id="8637338at2"/>
<evidence type="ECO:0008006" key="4">
    <source>
        <dbReference type="Google" id="ProtNLM"/>
    </source>
</evidence>
<name>A0A2U1CLD8_9BURK</name>
<dbReference type="EMBL" id="QEKO01000003">
    <property type="protein sequence ID" value="PVY61803.1"/>
    <property type="molecule type" value="Genomic_DNA"/>
</dbReference>
<dbReference type="RefSeq" id="WP_017522725.1">
    <property type="nucleotide sequence ID" value="NZ_JACCEX010000003.1"/>
</dbReference>
<keyword evidence="3" id="KW-1185">Reference proteome</keyword>
<dbReference type="AlphaFoldDB" id="A0A2U1CLD8"/>
<protein>
    <recommendedName>
        <fullName evidence="4">MatE family transporter</fullName>
    </recommendedName>
</protein>
<reference evidence="2 3" key="1">
    <citation type="submission" date="2018-04" db="EMBL/GenBank/DDBJ databases">
        <title>Genomic Encyclopedia of Type Strains, Phase IV (KMG-IV): sequencing the most valuable type-strain genomes for metagenomic binning, comparative biology and taxonomic classification.</title>
        <authorList>
            <person name="Goeker M."/>
        </authorList>
    </citation>
    <scope>NUCLEOTIDE SEQUENCE [LARGE SCALE GENOMIC DNA]</scope>
    <source>
        <strain evidence="2 3">DSM 10065</strain>
    </source>
</reference>
<dbReference type="STRING" id="1231391.GCA_000308195_00347"/>
<evidence type="ECO:0000313" key="2">
    <source>
        <dbReference type="EMBL" id="PVY61803.1"/>
    </source>
</evidence>
<dbReference type="Proteomes" id="UP000246145">
    <property type="component" value="Unassembled WGS sequence"/>
</dbReference>
<feature type="compositionally biased region" description="Basic and acidic residues" evidence="1">
    <location>
        <begin position="12"/>
        <end position="23"/>
    </location>
</feature>
<sequence>MATNDQSGLDAADLRRLQEDPRTNPRIGPSDSSDTASELPDSFPDTDSDRRSTGERASVENRRDPAGDDVEPDKVVPEDEAGLAHTPPDPERNGG</sequence>
<organism evidence="2 3">
    <name type="scientific">Pusillimonas noertemannii</name>
    <dbReference type="NCBI Taxonomy" id="305977"/>
    <lineage>
        <taxon>Bacteria</taxon>
        <taxon>Pseudomonadati</taxon>
        <taxon>Pseudomonadota</taxon>
        <taxon>Betaproteobacteria</taxon>
        <taxon>Burkholderiales</taxon>
        <taxon>Alcaligenaceae</taxon>
        <taxon>Pusillimonas</taxon>
    </lineage>
</organism>
<accession>A0A2U1CLD8</accession>
<proteinExistence type="predicted"/>